<evidence type="ECO:0000313" key="1">
    <source>
        <dbReference type="EMBL" id="VDL85987.1"/>
    </source>
</evidence>
<accession>A0A183S8W6</accession>
<sequence length="205" mass="23669">MVDFFTKMAEAEPLSNMSAETVAQAIFKNWCLLTRRDISVSTKIRVYRASARSILLYGCKCWALRVEDERRLEVFDHRCLRTILRVKYTDHVSNEAVHTGCETITRISQVIQKRQLRWFGHILHCPSHKLSSAALDPAPFPTLRRRRGGQPKTWLDTVRQAMQVVLEPSVFGVRHWRKVWVQLSRSAAANRHAWKGAICDIIETG</sequence>
<dbReference type="EMBL" id="UYSU01000583">
    <property type="protein sequence ID" value="VDL85987.1"/>
    <property type="molecule type" value="Genomic_DNA"/>
</dbReference>
<dbReference type="PANTHER" id="PTHR47027">
    <property type="entry name" value="REVERSE TRANSCRIPTASE DOMAIN-CONTAINING PROTEIN"/>
    <property type="match status" value="1"/>
</dbReference>
<dbReference type="PANTHER" id="PTHR47027:SF20">
    <property type="entry name" value="REVERSE TRANSCRIPTASE-LIKE PROTEIN WITH RNA-DIRECTED DNA POLYMERASE DOMAIN"/>
    <property type="match status" value="1"/>
</dbReference>
<dbReference type="AlphaFoldDB" id="A0A183S8W6"/>
<protein>
    <submittedName>
        <fullName evidence="1 3">Uncharacterized protein</fullName>
    </submittedName>
</protein>
<reference evidence="1 2" key="2">
    <citation type="submission" date="2018-11" db="EMBL/GenBank/DDBJ databases">
        <authorList>
            <consortium name="Pathogen Informatics"/>
        </authorList>
    </citation>
    <scope>NUCLEOTIDE SEQUENCE [LARGE SCALE GENOMIC DNA]</scope>
    <source>
        <strain evidence="1 2">NST_G2</strain>
    </source>
</reference>
<evidence type="ECO:0000313" key="3">
    <source>
        <dbReference type="WBParaSite" id="SSLN_0000069501-mRNA-1"/>
    </source>
</evidence>
<reference evidence="3" key="1">
    <citation type="submission" date="2016-06" db="UniProtKB">
        <authorList>
            <consortium name="WormBaseParasite"/>
        </authorList>
    </citation>
    <scope>IDENTIFICATION</scope>
</reference>
<gene>
    <name evidence="1" type="ORF">SSLN_LOCUS664</name>
</gene>
<dbReference type="OrthoDB" id="6240251at2759"/>
<keyword evidence="2" id="KW-1185">Reference proteome</keyword>
<dbReference type="Proteomes" id="UP000275846">
    <property type="component" value="Unassembled WGS sequence"/>
</dbReference>
<organism evidence="3">
    <name type="scientific">Schistocephalus solidus</name>
    <name type="common">Tapeworm</name>
    <dbReference type="NCBI Taxonomy" id="70667"/>
    <lineage>
        <taxon>Eukaryota</taxon>
        <taxon>Metazoa</taxon>
        <taxon>Spiralia</taxon>
        <taxon>Lophotrochozoa</taxon>
        <taxon>Platyhelminthes</taxon>
        <taxon>Cestoda</taxon>
        <taxon>Eucestoda</taxon>
        <taxon>Diphyllobothriidea</taxon>
        <taxon>Diphyllobothriidae</taxon>
        <taxon>Schistocephalus</taxon>
    </lineage>
</organism>
<evidence type="ECO:0000313" key="2">
    <source>
        <dbReference type="Proteomes" id="UP000275846"/>
    </source>
</evidence>
<proteinExistence type="predicted"/>
<dbReference type="WBParaSite" id="SSLN_0000069501-mRNA-1">
    <property type="protein sequence ID" value="SSLN_0000069501-mRNA-1"/>
    <property type="gene ID" value="SSLN_0000069501"/>
</dbReference>
<name>A0A183S8W6_SCHSO</name>